<accession>A0ABS6BNG1</accession>
<dbReference type="EMBL" id="JAHKRT010000006">
    <property type="protein sequence ID" value="MBU3078789.1"/>
    <property type="molecule type" value="Genomic_DNA"/>
</dbReference>
<name>A0ABS6BNG1_9SPHN</name>
<evidence type="ECO:0000313" key="4">
    <source>
        <dbReference type="Proteomes" id="UP000776276"/>
    </source>
</evidence>
<proteinExistence type="predicted"/>
<feature type="chain" id="PRO_5046582537" description="Right handed beta helix region" evidence="2">
    <location>
        <begin position="28"/>
        <end position="687"/>
    </location>
</feature>
<evidence type="ECO:0000256" key="1">
    <source>
        <dbReference type="SAM" id="MobiDB-lite"/>
    </source>
</evidence>
<keyword evidence="2" id="KW-0732">Signal</keyword>
<feature type="region of interest" description="Disordered" evidence="1">
    <location>
        <begin position="665"/>
        <end position="687"/>
    </location>
</feature>
<dbReference type="RefSeq" id="WP_216325564.1">
    <property type="nucleotide sequence ID" value="NZ_JAHKRT010000006.1"/>
</dbReference>
<evidence type="ECO:0008006" key="5">
    <source>
        <dbReference type="Google" id="ProtNLM"/>
    </source>
</evidence>
<gene>
    <name evidence="3" type="ORF">KOF26_13015</name>
</gene>
<evidence type="ECO:0000313" key="3">
    <source>
        <dbReference type="EMBL" id="MBU3078789.1"/>
    </source>
</evidence>
<organism evidence="3 4">
    <name type="scientific">Sphingomonas quercus</name>
    <dbReference type="NCBI Taxonomy" id="2842451"/>
    <lineage>
        <taxon>Bacteria</taxon>
        <taxon>Pseudomonadati</taxon>
        <taxon>Pseudomonadota</taxon>
        <taxon>Alphaproteobacteria</taxon>
        <taxon>Sphingomonadales</taxon>
        <taxon>Sphingomonadaceae</taxon>
        <taxon>Sphingomonas</taxon>
    </lineage>
</organism>
<evidence type="ECO:0000256" key="2">
    <source>
        <dbReference type="SAM" id="SignalP"/>
    </source>
</evidence>
<feature type="signal peptide" evidence="2">
    <location>
        <begin position="1"/>
        <end position="27"/>
    </location>
</feature>
<reference evidence="3 4" key="1">
    <citation type="submission" date="2021-06" db="EMBL/GenBank/DDBJ databases">
        <title>Sphingomonas sp. XMGL2, whole genome shotgun sequencing project.</title>
        <authorList>
            <person name="Zhao G."/>
            <person name="Shen L."/>
        </authorList>
    </citation>
    <scope>NUCLEOTIDE SEQUENCE [LARGE SCALE GENOMIC DNA]</scope>
    <source>
        <strain evidence="3 4">XMGL2</strain>
    </source>
</reference>
<protein>
    <recommendedName>
        <fullName evidence="5">Right handed beta helix region</fullName>
    </recommendedName>
</protein>
<sequence length="687" mass="74936">MIRSIARRPLPSLGALLLLGLGSAAPAAPGAGDVTVQAGSFLVELPTLQSLGFEWNIKGDANRNSMVTVSYRKAGSGEWRKGLPMLRLDGEFVRGPKPEYGDRNYFNYRVPNMFAGSILGLDPDTDYECRFILTDPDGVVGTSEQVVTVHTRKEPMPASGGHVYHVYPFGYKGEMQQPGFIGLMTAYYLGSDESDHYNLFDPRVQPGDTILIHAGVYKDARFIYGGIVGTLKDPAYGTPFDGTYYLTASGTPDKPIVIKAAGDGEVVFDGDGAHNLFNLEAASYNYFEGITVRNTNVAFLLGMKRIVGASGFTLKHSLVYDVGRVVQDEWAGSRDFYIADNVFLGRHNPTRMTSWIHDEVWAKYGEYPAPITSEYAVKVYGRGHVIARNYVANFHDAIDIATYGSPSDNPGEQASSIDVYRNDMFNQADNCVELDGGVHNVRAYENRCVNASNLAYSTQPIFGGPAYIYRNLLYNAPSTGALKLLDNPAGVLIYQNSFIGLAGALGALSNVHLRNNLFVSDGWAKPLFQMRTFTNYSTSDYNGFGPSPGVDKNFGWNSPPAGVAADYDGPLVARAFATLAEYQKGTGQDRHSAIVTLQDFVKVAAVDTSDPRILYKPEDMDFRLRPRSRAIDRGVELPGITDGFAGRAPDLGAYEFGAPLPHYGPDRWPVGMPRSAARSEAGPPPDQ</sequence>
<dbReference type="Proteomes" id="UP000776276">
    <property type="component" value="Unassembled WGS sequence"/>
</dbReference>
<keyword evidence="4" id="KW-1185">Reference proteome</keyword>
<comment type="caution">
    <text evidence="3">The sequence shown here is derived from an EMBL/GenBank/DDBJ whole genome shotgun (WGS) entry which is preliminary data.</text>
</comment>